<dbReference type="GO" id="GO:0043171">
    <property type="term" value="P:peptide catabolic process"/>
    <property type="evidence" value="ECO:0007669"/>
    <property type="project" value="TreeGrafter"/>
</dbReference>
<dbReference type="InterPro" id="IPR027268">
    <property type="entry name" value="Peptidase_M4/M1_CTD_sf"/>
</dbReference>
<dbReference type="InterPro" id="IPR014782">
    <property type="entry name" value="Peptidase_M1_dom"/>
</dbReference>
<feature type="domain" description="Peptidase M1 membrane alanine aminopeptidase" evidence="1">
    <location>
        <begin position="22"/>
        <end position="95"/>
    </location>
</feature>
<protein>
    <recommendedName>
        <fullName evidence="1">Peptidase M1 membrane alanine aminopeptidase domain-containing protein</fullName>
    </recommendedName>
</protein>
<dbReference type="Pfam" id="PF01433">
    <property type="entry name" value="Peptidase_M1"/>
    <property type="match status" value="1"/>
</dbReference>
<evidence type="ECO:0000259" key="1">
    <source>
        <dbReference type="Pfam" id="PF01433"/>
    </source>
</evidence>
<dbReference type="GO" id="GO:0016020">
    <property type="term" value="C:membrane"/>
    <property type="evidence" value="ECO:0007669"/>
    <property type="project" value="TreeGrafter"/>
</dbReference>
<dbReference type="GO" id="GO:0008270">
    <property type="term" value="F:zinc ion binding"/>
    <property type="evidence" value="ECO:0007669"/>
    <property type="project" value="InterPro"/>
</dbReference>
<dbReference type="GO" id="GO:0070006">
    <property type="term" value="F:metalloaminopeptidase activity"/>
    <property type="evidence" value="ECO:0007669"/>
    <property type="project" value="TreeGrafter"/>
</dbReference>
<sequence>EAVQTAASASAILRNHSIFEGVPFLPEKTDILEIEDSRRGAMENPGLITFSPEDSATPYVHTHEFAHMYFGNLVTLSTWGDAWVNEGFATLFERDFRPVSLSY</sequence>
<dbReference type="InterPro" id="IPR050344">
    <property type="entry name" value="Peptidase_M1_aminopeptidases"/>
</dbReference>
<dbReference type="GO" id="GO:0005737">
    <property type="term" value="C:cytoplasm"/>
    <property type="evidence" value="ECO:0007669"/>
    <property type="project" value="TreeGrafter"/>
</dbReference>
<reference evidence="3" key="1">
    <citation type="submission" date="2022-10" db="EMBL/GenBank/DDBJ databases">
        <title>Genome assembly of Pristionchus species.</title>
        <authorList>
            <person name="Yoshida K."/>
            <person name="Sommer R.J."/>
        </authorList>
    </citation>
    <scope>NUCLEOTIDE SEQUENCE [LARGE SCALE GENOMIC DNA]</scope>
    <source>
        <strain evidence="3">RS5460</strain>
    </source>
</reference>
<dbReference type="EMBL" id="BTRK01000006">
    <property type="protein sequence ID" value="GMR61988.1"/>
    <property type="molecule type" value="Genomic_DNA"/>
</dbReference>
<dbReference type="GO" id="GO:0042277">
    <property type="term" value="F:peptide binding"/>
    <property type="evidence" value="ECO:0007669"/>
    <property type="project" value="TreeGrafter"/>
</dbReference>
<dbReference type="AlphaFoldDB" id="A0AAN5DF05"/>
<gene>
    <name evidence="2" type="ORF">PMAYCL1PPCAC_32184</name>
</gene>
<dbReference type="PANTHER" id="PTHR11533:SF299">
    <property type="entry name" value="AMINOPEPTIDASE"/>
    <property type="match status" value="1"/>
</dbReference>
<feature type="non-terminal residue" evidence="2">
    <location>
        <position position="1"/>
    </location>
</feature>
<dbReference type="PANTHER" id="PTHR11533">
    <property type="entry name" value="PROTEASE M1 ZINC METALLOPROTEASE"/>
    <property type="match status" value="1"/>
</dbReference>
<dbReference type="GO" id="GO:0005615">
    <property type="term" value="C:extracellular space"/>
    <property type="evidence" value="ECO:0007669"/>
    <property type="project" value="TreeGrafter"/>
</dbReference>
<accession>A0AAN5DF05</accession>
<evidence type="ECO:0000313" key="2">
    <source>
        <dbReference type="EMBL" id="GMR61988.1"/>
    </source>
</evidence>
<comment type="caution">
    <text evidence="2">The sequence shown here is derived from an EMBL/GenBank/DDBJ whole genome shotgun (WGS) entry which is preliminary data.</text>
</comment>
<keyword evidence="3" id="KW-1185">Reference proteome</keyword>
<dbReference type="Proteomes" id="UP001328107">
    <property type="component" value="Unassembled WGS sequence"/>
</dbReference>
<dbReference type="SUPFAM" id="SSF55486">
    <property type="entry name" value="Metalloproteases ('zincins'), catalytic domain"/>
    <property type="match status" value="1"/>
</dbReference>
<evidence type="ECO:0000313" key="3">
    <source>
        <dbReference type="Proteomes" id="UP001328107"/>
    </source>
</evidence>
<name>A0AAN5DF05_9BILA</name>
<organism evidence="2 3">
    <name type="scientific">Pristionchus mayeri</name>
    <dbReference type="NCBI Taxonomy" id="1317129"/>
    <lineage>
        <taxon>Eukaryota</taxon>
        <taxon>Metazoa</taxon>
        <taxon>Ecdysozoa</taxon>
        <taxon>Nematoda</taxon>
        <taxon>Chromadorea</taxon>
        <taxon>Rhabditida</taxon>
        <taxon>Rhabditina</taxon>
        <taxon>Diplogasteromorpha</taxon>
        <taxon>Diplogasteroidea</taxon>
        <taxon>Neodiplogasteridae</taxon>
        <taxon>Pristionchus</taxon>
    </lineage>
</organism>
<dbReference type="GO" id="GO:0006508">
    <property type="term" value="P:proteolysis"/>
    <property type="evidence" value="ECO:0007669"/>
    <property type="project" value="TreeGrafter"/>
</dbReference>
<proteinExistence type="predicted"/>
<dbReference type="Gene3D" id="1.10.390.10">
    <property type="entry name" value="Neutral Protease Domain 2"/>
    <property type="match status" value="1"/>
</dbReference>